<dbReference type="InterPro" id="IPR016176">
    <property type="entry name" value="Cbl-dep_enz_cat"/>
</dbReference>
<reference evidence="3 4" key="1">
    <citation type="submission" date="2021-03" db="EMBL/GenBank/DDBJ databases">
        <title>Fibrella sp. HMF5405 genome sequencing and assembly.</title>
        <authorList>
            <person name="Kang H."/>
            <person name="Kim H."/>
            <person name="Bae S."/>
            <person name="Joh K."/>
        </authorList>
    </citation>
    <scope>NUCLEOTIDE SEQUENCE [LARGE SCALE GENOMIC DNA]</scope>
    <source>
        <strain evidence="3 4">HMF5405</strain>
    </source>
</reference>
<evidence type="ECO:0000313" key="3">
    <source>
        <dbReference type="EMBL" id="MBO0952501.1"/>
    </source>
</evidence>
<dbReference type="Proteomes" id="UP000664628">
    <property type="component" value="Unassembled WGS sequence"/>
</dbReference>
<dbReference type="Gene3D" id="3.20.20.240">
    <property type="entry name" value="Methylmalonyl-CoA mutase"/>
    <property type="match status" value="1"/>
</dbReference>
<dbReference type="PANTHER" id="PTHR48101">
    <property type="entry name" value="METHYLMALONYL-COA MUTASE, MITOCHONDRIAL-RELATED"/>
    <property type="match status" value="1"/>
</dbReference>
<protein>
    <submittedName>
        <fullName evidence="3">Methylmalonyl-CoA mutase</fullName>
    </submittedName>
</protein>
<feature type="region of interest" description="Disordered" evidence="1">
    <location>
        <begin position="420"/>
        <end position="445"/>
    </location>
</feature>
<feature type="domain" description="Methylmalonyl-CoA mutase alpha/beta chain catalytic" evidence="2">
    <location>
        <begin position="176"/>
        <end position="426"/>
    </location>
</feature>
<name>A0ABS3JSY4_9BACT</name>
<proteinExistence type="predicted"/>
<comment type="caution">
    <text evidence="3">The sequence shown here is derived from an EMBL/GenBank/DDBJ whole genome shotgun (WGS) entry which is preliminary data.</text>
</comment>
<gene>
    <name evidence="3" type="ORF">J2I46_28210</name>
</gene>
<dbReference type="PANTHER" id="PTHR48101:SF1">
    <property type="entry name" value="METHYLMALONYL-COA MUTASE, LARGE SUBUNIT"/>
    <property type="match status" value="1"/>
</dbReference>
<dbReference type="InterPro" id="IPR006099">
    <property type="entry name" value="MeMalonylCoA_mutase_a/b_cat"/>
</dbReference>
<evidence type="ECO:0000313" key="4">
    <source>
        <dbReference type="Proteomes" id="UP000664628"/>
    </source>
</evidence>
<accession>A0ABS3JSY4</accession>
<dbReference type="Pfam" id="PF01642">
    <property type="entry name" value="MM_CoA_mutase"/>
    <property type="match status" value="1"/>
</dbReference>
<keyword evidence="4" id="KW-1185">Reference proteome</keyword>
<evidence type="ECO:0000256" key="1">
    <source>
        <dbReference type="SAM" id="MobiDB-lite"/>
    </source>
</evidence>
<dbReference type="EMBL" id="JAFMYW010000011">
    <property type="protein sequence ID" value="MBO0952501.1"/>
    <property type="molecule type" value="Genomic_DNA"/>
</dbReference>
<dbReference type="RefSeq" id="WP_207332443.1">
    <property type="nucleotide sequence ID" value="NZ_JAFMYW010000011.1"/>
</dbReference>
<evidence type="ECO:0000259" key="2">
    <source>
        <dbReference type="Pfam" id="PF01642"/>
    </source>
</evidence>
<dbReference type="SUPFAM" id="SSF51703">
    <property type="entry name" value="Cobalamin (vitamin B12)-dependent enzymes"/>
    <property type="match status" value="1"/>
</dbReference>
<sequence>MPTSFSPPFPPATRADWLSQVQKDLKDSNVYEGLRWPSPEGFTVEPYYTADQLEATTAASLQQAQKIVPGWLNAPAYFFTTGHEKALNASLRDAITNGAEALVLNVTVGEIALPRLLDGIKLSNTPVFFQLATDVDASHFVQLLRQVAPYQLRGGILSDSGTLPVATLTDLIGQHSESPNFRTIGISSHDVHTAGATATQELAFTLARLAETCNQLKETGLTVEQLIAKTMLSVSVGTSYFIEMAKLRALRVLVARLYTVAAGQSILLHCQTSTFYESTATPYTNLLRATTEAMAAVIGGADVLTVRPYDAVLAVPRSGTSTEFSERIARNVSTMLKAESYLDKVADPAAGSYYIENLTQQLAEAAWTLFQEVQEMGGFAKATEAGYVQQALTTSYNAKVEAVRDGRVLVGVTKFRHDEEGADISPKPEEDAPGLTNRRLASAFE</sequence>
<organism evidence="3 4">
    <name type="scientific">Fibrella forsythiae</name>
    <dbReference type="NCBI Taxonomy" id="2817061"/>
    <lineage>
        <taxon>Bacteria</taxon>
        <taxon>Pseudomonadati</taxon>
        <taxon>Bacteroidota</taxon>
        <taxon>Cytophagia</taxon>
        <taxon>Cytophagales</taxon>
        <taxon>Spirosomataceae</taxon>
        <taxon>Fibrella</taxon>
    </lineage>
</organism>